<evidence type="ECO:0000256" key="2">
    <source>
        <dbReference type="ARBA" id="ARBA00008352"/>
    </source>
</evidence>
<gene>
    <name evidence="6" type="ORF">LELG_00100</name>
</gene>
<evidence type="ECO:0000313" key="7">
    <source>
        <dbReference type="Proteomes" id="UP000001996"/>
    </source>
</evidence>
<dbReference type="OrthoDB" id="5377312at2759"/>
<evidence type="ECO:0000256" key="4">
    <source>
        <dbReference type="PIRNR" id="PIRNR000777"/>
    </source>
</evidence>
<feature type="compositionally biased region" description="Acidic residues" evidence="5">
    <location>
        <begin position="241"/>
        <end position="258"/>
    </location>
</feature>
<dbReference type="KEGG" id="lel:PVL30_000096"/>
<accession>A5DRW4</accession>
<comment type="function">
    <text evidence="4">DNA-dependent RNA polymerase catalyzes the transcription of DNA into RNA using the four ribonucleoside triphosphates as substrates. Specific peripheric component of RNA polymerase III which synthesizes small RNAs, such as 5S rRNA and tRNAs.</text>
</comment>
<evidence type="ECO:0000313" key="6">
    <source>
        <dbReference type="EMBL" id="EDK41922.1"/>
    </source>
</evidence>
<evidence type="ECO:0000256" key="1">
    <source>
        <dbReference type="ARBA" id="ARBA00004123"/>
    </source>
</evidence>
<organism evidence="6 7">
    <name type="scientific">Lodderomyces elongisporus (strain ATCC 11503 / CBS 2605 / JCM 1781 / NBRC 1676 / NRRL YB-4239)</name>
    <name type="common">Yeast</name>
    <name type="synonym">Saccharomyces elongisporus</name>
    <dbReference type="NCBI Taxonomy" id="379508"/>
    <lineage>
        <taxon>Eukaryota</taxon>
        <taxon>Fungi</taxon>
        <taxon>Dikarya</taxon>
        <taxon>Ascomycota</taxon>
        <taxon>Saccharomycotina</taxon>
        <taxon>Pichiomycetes</taxon>
        <taxon>Debaryomycetaceae</taxon>
        <taxon>Candida/Lodderomyces clade</taxon>
        <taxon>Lodderomyces</taxon>
    </lineage>
</organism>
<feature type="region of interest" description="Disordered" evidence="5">
    <location>
        <begin position="175"/>
        <end position="258"/>
    </location>
</feature>
<dbReference type="PANTHER" id="PTHR15367">
    <property type="entry name" value="DNA-DIRECTED RNA POLYMERASE III"/>
    <property type="match status" value="1"/>
</dbReference>
<dbReference type="GO" id="GO:0006386">
    <property type="term" value="P:termination of RNA polymerase III transcription"/>
    <property type="evidence" value="ECO:0007669"/>
    <property type="project" value="EnsemblFungi"/>
</dbReference>
<reference evidence="6 7" key="1">
    <citation type="journal article" date="2009" name="Nature">
        <title>Evolution of pathogenicity and sexual reproduction in eight Candida genomes.</title>
        <authorList>
            <person name="Butler G."/>
            <person name="Rasmussen M.D."/>
            <person name="Lin M.F."/>
            <person name="Santos M.A."/>
            <person name="Sakthikumar S."/>
            <person name="Munro C.A."/>
            <person name="Rheinbay E."/>
            <person name="Grabherr M."/>
            <person name="Forche A."/>
            <person name="Reedy J.L."/>
            <person name="Agrafioti I."/>
            <person name="Arnaud M.B."/>
            <person name="Bates S."/>
            <person name="Brown A.J."/>
            <person name="Brunke S."/>
            <person name="Costanzo M.C."/>
            <person name="Fitzpatrick D.A."/>
            <person name="de Groot P.W."/>
            <person name="Harris D."/>
            <person name="Hoyer L.L."/>
            <person name="Hube B."/>
            <person name="Klis F.M."/>
            <person name="Kodira C."/>
            <person name="Lennard N."/>
            <person name="Logue M.E."/>
            <person name="Martin R."/>
            <person name="Neiman A.M."/>
            <person name="Nikolaou E."/>
            <person name="Quail M.A."/>
            <person name="Quinn J."/>
            <person name="Santos M.C."/>
            <person name="Schmitzberger F.F."/>
            <person name="Sherlock G."/>
            <person name="Shah P."/>
            <person name="Silverstein K.A."/>
            <person name="Skrzypek M.S."/>
            <person name="Soll D."/>
            <person name="Staggs R."/>
            <person name="Stansfield I."/>
            <person name="Stumpf M.P."/>
            <person name="Sudbery P.E."/>
            <person name="Srikantha T."/>
            <person name="Zeng Q."/>
            <person name="Berman J."/>
            <person name="Berriman M."/>
            <person name="Heitman J."/>
            <person name="Gow N.A."/>
            <person name="Lorenz M.C."/>
            <person name="Birren B.W."/>
            <person name="Kellis M."/>
            <person name="Cuomo C.A."/>
        </authorList>
    </citation>
    <scope>NUCLEOTIDE SEQUENCE [LARGE SCALE GENOMIC DNA]</scope>
    <source>
        <strain evidence="7">ATCC 11503 / BCRC 21390 / CBS 2605 / JCM 1781 / NBRC 1676 / NRRL YB-4239</strain>
    </source>
</reference>
<feature type="compositionally biased region" description="Acidic residues" evidence="5">
    <location>
        <begin position="219"/>
        <end position="233"/>
    </location>
</feature>
<evidence type="ECO:0000256" key="3">
    <source>
        <dbReference type="ARBA" id="ARBA00023242"/>
    </source>
</evidence>
<protein>
    <recommendedName>
        <fullName evidence="4">DNA-directed RNA polymerase III subunit</fullName>
    </recommendedName>
</protein>
<proteinExistence type="inferred from homology"/>
<sequence>MSFRGGGNRGGGNRVLLPFGLDYADILQSSETTEKPQYILPVNSEPSENEKLAAKQAINFAKLMSEGPFYTGDLDLARIATTATNKNAMAHSAKEKIQDEEAKNQLHNVSEDGIQRYSDKYKKRKKTARTIEEHPYQLQFFPEELYLVMGVSSKQKKLLSLSKFKSGGGLREFLSSEKHESMKEEEKLKALKEQMLNQVGADDDEGDRKEDKDEHSEPESVDDEFDDEDDDDYNAEKYFDDGDDDMGDDGGDDDEAAF</sequence>
<dbReference type="EMBL" id="CH981524">
    <property type="protein sequence ID" value="EDK41922.1"/>
    <property type="molecule type" value="Genomic_DNA"/>
</dbReference>
<comment type="similarity">
    <text evidence="2 4">Belongs to the eukaryotic RPC7 RNA polymerase subunit family.</text>
</comment>
<dbReference type="FunCoup" id="A5DRW4">
    <property type="interactions" value="74"/>
</dbReference>
<dbReference type="GeneID" id="5235815"/>
<keyword evidence="3 4" id="KW-0539">Nucleus</keyword>
<name>A5DRW4_LODEL</name>
<feature type="compositionally biased region" description="Basic and acidic residues" evidence="5">
    <location>
        <begin position="175"/>
        <end position="192"/>
    </location>
</feature>
<dbReference type="InterPro" id="IPR024661">
    <property type="entry name" value="RNA_pol_III_Rpc31"/>
</dbReference>
<dbReference type="GO" id="GO:0006384">
    <property type="term" value="P:transcription initiation at RNA polymerase III promoter"/>
    <property type="evidence" value="ECO:0007669"/>
    <property type="project" value="EnsemblFungi"/>
</dbReference>
<dbReference type="PANTHER" id="PTHR15367:SF2">
    <property type="entry name" value="DNA-DIRECTED RNA POLYMERASE III SUBUNIT"/>
    <property type="match status" value="1"/>
</dbReference>
<dbReference type="GO" id="GO:0042797">
    <property type="term" value="P:tRNA transcription by RNA polymerase III"/>
    <property type="evidence" value="ECO:0007669"/>
    <property type="project" value="EnsemblFungi"/>
</dbReference>
<dbReference type="GO" id="GO:0003899">
    <property type="term" value="F:DNA-directed RNA polymerase activity"/>
    <property type="evidence" value="ECO:0007669"/>
    <property type="project" value="EnsemblFungi"/>
</dbReference>
<dbReference type="PIRSF" id="PIRSF000777">
    <property type="entry name" value="RNA_polIII_C31"/>
    <property type="match status" value="1"/>
</dbReference>
<dbReference type="OMA" id="ADPYENT"/>
<dbReference type="eggNOG" id="ENOG502RZ0V">
    <property type="taxonomic scope" value="Eukaryota"/>
</dbReference>
<dbReference type="Proteomes" id="UP000001996">
    <property type="component" value="Unassembled WGS sequence"/>
</dbReference>
<dbReference type="VEuPathDB" id="FungiDB:LELG_00100"/>
<dbReference type="Pfam" id="PF11705">
    <property type="entry name" value="RNA_pol_3_Rpc31"/>
    <property type="match status" value="1"/>
</dbReference>
<feature type="compositionally biased region" description="Basic and acidic residues" evidence="5">
    <location>
        <begin position="206"/>
        <end position="218"/>
    </location>
</feature>
<dbReference type="HOGENOM" id="CLU_072641_2_0_1"/>
<evidence type="ECO:0000256" key="5">
    <source>
        <dbReference type="SAM" id="MobiDB-lite"/>
    </source>
</evidence>
<keyword evidence="7" id="KW-1185">Reference proteome</keyword>
<dbReference type="STRING" id="379508.A5DRW4"/>
<dbReference type="InParanoid" id="A5DRW4"/>
<comment type="subcellular location">
    <subcellularLocation>
        <location evidence="1 4">Nucleus</location>
    </subcellularLocation>
</comment>
<comment type="subunit">
    <text evidence="4">Component of the RNA polymerase III (Pol III) complex.</text>
</comment>
<dbReference type="GO" id="GO:0005666">
    <property type="term" value="C:RNA polymerase III complex"/>
    <property type="evidence" value="ECO:0007669"/>
    <property type="project" value="UniProtKB-UniRule"/>
</dbReference>
<dbReference type="AlphaFoldDB" id="A5DRW4"/>